<keyword evidence="2" id="KW-0813">Transport</keyword>
<proteinExistence type="inferred from homology"/>
<dbReference type="Proteomes" id="UP001244490">
    <property type="component" value="Unassembled WGS sequence"/>
</dbReference>
<evidence type="ECO:0000313" key="5">
    <source>
        <dbReference type="EMBL" id="MDP0971240.1"/>
    </source>
</evidence>
<dbReference type="PANTHER" id="PTHR43776:SF7">
    <property type="entry name" value="D,D-DIPEPTIDE TRANSPORT ATP-BINDING PROTEIN DDPF-RELATED"/>
    <property type="match status" value="1"/>
</dbReference>
<protein>
    <submittedName>
        <fullName evidence="5">Methionine ABC transporter ATP-binding protein</fullName>
    </submittedName>
</protein>
<reference evidence="5" key="1">
    <citation type="submission" date="2023-07" db="EMBL/GenBank/DDBJ databases">
        <authorList>
            <person name="Peng Z."/>
        </authorList>
    </citation>
    <scope>NUCLEOTIDE SEQUENCE</scope>
    <source>
        <strain evidence="5">KP219</strain>
    </source>
</reference>
<gene>
    <name evidence="5" type="ORF">Q6294_30325</name>
</gene>
<dbReference type="InterPro" id="IPR050319">
    <property type="entry name" value="ABC_transp_ATP-bind"/>
</dbReference>
<feature type="non-terminal residue" evidence="5">
    <location>
        <position position="90"/>
    </location>
</feature>
<keyword evidence="4 5" id="KW-0067">ATP-binding</keyword>
<evidence type="ECO:0000256" key="2">
    <source>
        <dbReference type="ARBA" id="ARBA00022448"/>
    </source>
</evidence>
<evidence type="ECO:0000256" key="4">
    <source>
        <dbReference type="ARBA" id="ARBA00022840"/>
    </source>
</evidence>
<dbReference type="Gene3D" id="3.40.50.300">
    <property type="entry name" value="P-loop containing nucleotide triphosphate hydrolases"/>
    <property type="match status" value="1"/>
</dbReference>
<dbReference type="SUPFAM" id="SSF52540">
    <property type="entry name" value="P-loop containing nucleoside triphosphate hydrolases"/>
    <property type="match status" value="1"/>
</dbReference>
<evidence type="ECO:0000256" key="3">
    <source>
        <dbReference type="ARBA" id="ARBA00022741"/>
    </source>
</evidence>
<dbReference type="GO" id="GO:0005524">
    <property type="term" value="F:ATP binding"/>
    <property type="evidence" value="ECO:0007669"/>
    <property type="project" value="UniProtKB-KW"/>
</dbReference>
<evidence type="ECO:0000256" key="1">
    <source>
        <dbReference type="ARBA" id="ARBA00005417"/>
    </source>
</evidence>
<sequence>ITIVLITHEMSVIREIADRVLVLEQGRIAELGEVWKVFGNPQHPATRALLAPLQHGLPDDLRQRLLPDAPAGRHERILQLTYRGEDGLEP</sequence>
<evidence type="ECO:0000313" key="6">
    <source>
        <dbReference type="Proteomes" id="UP001244490"/>
    </source>
</evidence>
<dbReference type="InterPro" id="IPR027417">
    <property type="entry name" value="P-loop_NTPase"/>
</dbReference>
<keyword evidence="3" id="KW-0547">Nucleotide-binding</keyword>
<feature type="non-terminal residue" evidence="5">
    <location>
        <position position="1"/>
    </location>
</feature>
<dbReference type="EMBL" id="JAUUIA010000491">
    <property type="protein sequence ID" value="MDP0971240.1"/>
    <property type="molecule type" value="Genomic_DNA"/>
</dbReference>
<comment type="similarity">
    <text evidence="1">Belongs to the ABC transporter superfamily.</text>
</comment>
<name>A0AAW8AR91_KLEPN</name>
<comment type="caution">
    <text evidence="5">The sequence shown here is derived from an EMBL/GenBank/DDBJ whole genome shotgun (WGS) entry which is preliminary data.</text>
</comment>
<accession>A0AAW8AR91</accession>
<organism evidence="5 6">
    <name type="scientific">Klebsiella pneumoniae</name>
    <dbReference type="NCBI Taxonomy" id="573"/>
    <lineage>
        <taxon>Bacteria</taxon>
        <taxon>Pseudomonadati</taxon>
        <taxon>Pseudomonadota</taxon>
        <taxon>Gammaproteobacteria</taxon>
        <taxon>Enterobacterales</taxon>
        <taxon>Enterobacteriaceae</taxon>
        <taxon>Klebsiella/Raoultella group</taxon>
        <taxon>Klebsiella</taxon>
        <taxon>Klebsiella pneumoniae complex</taxon>
    </lineage>
</organism>
<dbReference type="AlphaFoldDB" id="A0AAW8AR91"/>
<dbReference type="PANTHER" id="PTHR43776">
    <property type="entry name" value="TRANSPORT ATP-BINDING PROTEIN"/>
    <property type="match status" value="1"/>
</dbReference>